<dbReference type="AlphaFoldDB" id="A0A402CPY1"/>
<dbReference type="RefSeq" id="WP_119319461.1">
    <property type="nucleotide sequence ID" value="NZ_AP025739.1"/>
</dbReference>
<accession>A0A402CPY1</accession>
<sequence>MAIKEYVAFFAFMISMCLWTAANDTINTQYFAANHGLSAGTWWFGTLLITIVFFIGLAHMGRAARQQEASGQLPYPAPKNPRNWILFFSSLFWGLSAVERIQTCLTRLNAPQLPSDIKFWFAVLTIVNVGAWLLWVIHTYGMWRSQRTQSITQI</sequence>
<reference evidence="1 2" key="1">
    <citation type="journal article" date="2019" name="Int. J. Syst. Evol. Microbiol.">
        <title>Capsulimonas corticalis gen. nov., sp. nov., an aerobic capsulated bacterium, of a novel bacterial order, Capsulimonadales ord. nov., of the class Armatimonadia of the phylum Armatimonadetes.</title>
        <authorList>
            <person name="Li J."/>
            <person name="Kudo C."/>
            <person name="Tonouchi A."/>
        </authorList>
    </citation>
    <scope>NUCLEOTIDE SEQUENCE [LARGE SCALE GENOMIC DNA]</scope>
    <source>
        <strain evidence="1 2">AX-7</strain>
    </source>
</reference>
<dbReference type="KEGG" id="ccot:CCAX7_48960"/>
<protein>
    <submittedName>
        <fullName evidence="1">Uncharacterized protein</fullName>
    </submittedName>
</protein>
<dbReference type="EMBL" id="AP025739">
    <property type="protein sequence ID" value="BDI32845.1"/>
    <property type="molecule type" value="Genomic_DNA"/>
</dbReference>
<keyword evidence="2" id="KW-1185">Reference proteome</keyword>
<proteinExistence type="predicted"/>
<name>A0A402CPY1_9BACT</name>
<organism evidence="1 2">
    <name type="scientific">Capsulimonas corticalis</name>
    <dbReference type="NCBI Taxonomy" id="2219043"/>
    <lineage>
        <taxon>Bacteria</taxon>
        <taxon>Bacillati</taxon>
        <taxon>Armatimonadota</taxon>
        <taxon>Armatimonadia</taxon>
        <taxon>Capsulimonadales</taxon>
        <taxon>Capsulimonadaceae</taxon>
        <taxon>Capsulimonas</taxon>
    </lineage>
</organism>
<evidence type="ECO:0000313" key="1">
    <source>
        <dbReference type="EMBL" id="BDI32845.1"/>
    </source>
</evidence>
<evidence type="ECO:0000313" key="2">
    <source>
        <dbReference type="Proteomes" id="UP000287394"/>
    </source>
</evidence>
<gene>
    <name evidence="1" type="ORF">CCAX7_48960</name>
</gene>
<dbReference type="Proteomes" id="UP000287394">
    <property type="component" value="Chromosome"/>
</dbReference>